<dbReference type="EMBL" id="ASHM01220448">
    <property type="protein sequence ID" value="PNX68006.1"/>
    <property type="molecule type" value="Genomic_DNA"/>
</dbReference>
<name>A0A2K3KP22_TRIPR</name>
<dbReference type="Proteomes" id="UP000236291">
    <property type="component" value="Unassembled WGS sequence"/>
</dbReference>
<protein>
    <submittedName>
        <fullName evidence="2">Uncharacterized protein</fullName>
    </submittedName>
</protein>
<feature type="non-terminal residue" evidence="2">
    <location>
        <position position="74"/>
    </location>
</feature>
<accession>A0A2K3KP22</accession>
<evidence type="ECO:0000313" key="3">
    <source>
        <dbReference type="Proteomes" id="UP000236291"/>
    </source>
</evidence>
<feature type="compositionally biased region" description="Gly residues" evidence="1">
    <location>
        <begin position="33"/>
        <end position="51"/>
    </location>
</feature>
<organism evidence="2 3">
    <name type="scientific">Trifolium pratense</name>
    <name type="common">Red clover</name>
    <dbReference type="NCBI Taxonomy" id="57577"/>
    <lineage>
        <taxon>Eukaryota</taxon>
        <taxon>Viridiplantae</taxon>
        <taxon>Streptophyta</taxon>
        <taxon>Embryophyta</taxon>
        <taxon>Tracheophyta</taxon>
        <taxon>Spermatophyta</taxon>
        <taxon>Magnoliopsida</taxon>
        <taxon>eudicotyledons</taxon>
        <taxon>Gunneridae</taxon>
        <taxon>Pentapetalae</taxon>
        <taxon>rosids</taxon>
        <taxon>fabids</taxon>
        <taxon>Fabales</taxon>
        <taxon>Fabaceae</taxon>
        <taxon>Papilionoideae</taxon>
        <taxon>50 kb inversion clade</taxon>
        <taxon>NPAAA clade</taxon>
        <taxon>Hologalegina</taxon>
        <taxon>IRL clade</taxon>
        <taxon>Trifolieae</taxon>
        <taxon>Trifolium</taxon>
    </lineage>
</organism>
<evidence type="ECO:0000256" key="1">
    <source>
        <dbReference type="SAM" id="MobiDB-lite"/>
    </source>
</evidence>
<gene>
    <name evidence="2" type="ORF">L195_g063782</name>
</gene>
<feature type="region of interest" description="Disordered" evidence="1">
    <location>
        <begin position="26"/>
        <end position="74"/>
    </location>
</feature>
<proteinExistence type="predicted"/>
<reference evidence="2 3" key="1">
    <citation type="journal article" date="2014" name="Am. J. Bot.">
        <title>Genome assembly and annotation for red clover (Trifolium pratense; Fabaceae).</title>
        <authorList>
            <person name="Istvanek J."/>
            <person name="Jaros M."/>
            <person name="Krenek A."/>
            <person name="Repkova J."/>
        </authorList>
    </citation>
    <scope>NUCLEOTIDE SEQUENCE [LARGE SCALE GENOMIC DNA]</scope>
    <source>
        <strain evidence="3">cv. Tatra</strain>
        <tissue evidence="2">Young leaves</tissue>
    </source>
</reference>
<sequence>MKPSMPMGNGAHMMLNGNHQQLMNAMKGANFNPGGGGGGNGKKPGGGGGGPVPVQIQGMVGGNGNGGKKEGGGG</sequence>
<reference evidence="2 3" key="2">
    <citation type="journal article" date="2017" name="Front. Plant Sci.">
        <title>Gene Classification and Mining of Molecular Markers Useful in Red Clover (Trifolium pratense) Breeding.</title>
        <authorList>
            <person name="Istvanek J."/>
            <person name="Dluhosova J."/>
            <person name="Dluhos P."/>
            <person name="Patkova L."/>
            <person name="Nedelnik J."/>
            <person name="Repkova J."/>
        </authorList>
    </citation>
    <scope>NUCLEOTIDE SEQUENCE [LARGE SCALE GENOMIC DNA]</scope>
    <source>
        <strain evidence="3">cv. Tatra</strain>
        <tissue evidence="2">Young leaves</tissue>
    </source>
</reference>
<dbReference type="AlphaFoldDB" id="A0A2K3KP22"/>
<evidence type="ECO:0000313" key="2">
    <source>
        <dbReference type="EMBL" id="PNX68006.1"/>
    </source>
</evidence>
<comment type="caution">
    <text evidence="2">The sequence shown here is derived from an EMBL/GenBank/DDBJ whole genome shotgun (WGS) entry which is preliminary data.</text>
</comment>